<comment type="similarity">
    <text evidence="1">Belongs to the leucine-binding protein family.</text>
</comment>
<feature type="domain" description="Leucine-binding protein" evidence="5">
    <location>
        <begin position="28"/>
        <end position="375"/>
    </location>
</feature>
<dbReference type="Pfam" id="PF13458">
    <property type="entry name" value="Peripla_BP_6"/>
    <property type="match status" value="1"/>
</dbReference>
<keyword evidence="3" id="KW-0029">Amino-acid transport</keyword>
<sequence>MPTRFGKGMALAGLALGLAATPAIAADTIKIAFIDPLSGMMAPIGEQGLADYRYMAERINAAGGVAGKKLEIVPMDNKLSPQESVVQAQKAIDQGIRIITQGNSSGIAAGLIDFVNKNNERNPGKELLYINYAAVDPPLTNEKCSYWHFRWDANTDIKLQALTSYMKTNKDIKKVYLINQDYSFGQGVRKVATEMIKAKRPDIQIVGDELHPVAKITDFSPYIAKIKASGADSVVTGNWGSDISLLLKAAGDAGLQANFYTFYAGGAGGPTAIKQAGLNGKVFAIIEGLANAGGGDAQAFEAAFRKSHDGLGWTYPRVRNAMDMVAEAINKAKSDDPLKLAPILAGMKHKTMYGGESYMRETDHQFFQDMYIANLIPVGGDVKFDEEKTGWGWHVAAKVPASATVVPTTCKMQKPS</sequence>
<evidence type="ECO:0000313" key="6">
    <source>
        <dbReference type="EMBL" id="MFC3675276.1"/>
    </source>
</evidence>
<dbReference type="SUPFAM" id="SSF53822">
    <property type="entry name" value="Periplasmic binding protein-like I"/>
    <property type="match status" value="1"/>
</dbReference>
<keyword evidence="3" id="KW-0813">Transport</keyword>
<dbReference type="InterPro" id="IPR028081">
    <property type="entry name" value="Leu-bd"/>
</dbReference>
<comment type="caution">
    <text evidence="6">The sequence shown here is derived from an EMBL/GenBank/DDBJ whole genome shotgun (WGS) entry which is preliminary data.</text>
</comment>
<evidence type="ECO:0000313" key="7">
    <source>
        <dbReference type="Proteomes" id="UP001595711"/>
    </source>
</evidence>
<dbReference type="RefSeq" id="WP_379723536.1">
    <property type="nucleotide sequence ID" value="NZ_JBHRYJ010000001.1"/>
</dbReference>
<organism evidence="6 7">
    <name type="scientific">Ferrovibrio xuzhouensis</name>
    <dbReference type="NCBI Taxonomy" id="1576914"/>
    <lineage>
        <taxon>Bacteria</taxon>
        <taxon>Pseudomonadati</taxon>
        <taxon>Pseudomonadota</taxon>
        <taxon>Alphaproteobacteria</taxon>
        <taxon>Rhodospirillales</taxon>
        <taxon>Rhodospirillaceae</taxon>
        <taxon>Ferrovibrio</taxon>
    </lineage>
</organism>
<proteinExistence type="inferred from homology"/>
<dbReference type="EMBL" id="JBHRYJ010000001">
    <property type="protein sequence ID" value="MFC3675276.1"/>
    <property type="molecule type" value="Genomic_DNA"/>
</dbReference>
<keyword evidence="2 4" id="KW-0732">Signal</keyword>
<dbReference type="CDD" id="cd06329">
    <property type="entry name" value="PBP1_SBP-like"/>
    <property type="match status" value="1"/>
</dbReference>
<evidence type="ECO:0000259" key="5">
    <source>
        <dbReference type="Pfam" id="PF13458"/>
    </source>
</evidence>
<dbReference type="PANTHER" id="PTHR30483:SF6">
    <property type="entry name" value="PERIPLASMIC BINDING PROTEIN OF ABC TRANSPORTER FOR NATURAL AMINO ACIDS"/>
    <property type="match status" value="1"/>
</dbReference>
<evidence type="ECO:0000256" key="1">
    <source>
        <dbReference type="ARBA" id="ARBA00010062"/>
    </source>
</evidence>
<accession>A0ABV7VEQ2</accession>
<dbReference type="Gene3D" id="3.40.50.2300">
    <property type="match status" value="2"/>
</dbReference>
<dbReference type="Proteomes" id="UP001595711">
    <property type="component" value="Unassembled WGS sequence"/>
</dbReference>
<dbReference type="InterPro" id="IPR051010">
    <property type="entry name" value="BCAA_transport"/>
</dbReference>
<name>A0ABV7VEQ2_9PROT</name>
<evidence type="ECO:0000256" key="3">
    <source>
        <dbReference type="ARBA" id="ARBA00022970"/>
    </source>
</evidence>
<feature type="signal peptide" evidence="4">
    <location>
        <begin position="1"/>
        <end position="25"/>
    </location>
</feature>
<feature type="chain" id="PRO_5046084555" evidence="4">
    <location>
        <begin position="26"/>
        <end position="416"/>
    </location>
</feature>
<keyword evidence="7" id="KW-1185">Reference proteome</keyword>
<dbReference type="PANTHER" id="PTHR30483">
    <property type="entry name" value="LEUCINE-SPECIFIC-BINDING PROTEIN"/>
    <property type="match status" value="1"/>
</dbReference>
<gene>
    <name evidence="6" type="ORF">ACFOOQ_06965</name>
</gene>
<dbReference type="InterPro" id="IPR028082">
    <property type="entry name" value="Peripla_BP_I"/>
</dbReference>
<reference evidence="7" key="1">
    <citation type="journal article" date="2019" name="Int. J. Syst. Evol. Microbiol.">
        <title>The Global Catalogue of Microorganisms (GCM) 10K type strain sequencing project: providing services to taxonomists for standard genome sequencing and annotation.</title>
        <authorList>
            <consortium name="The Broad Institute Genomics Platform"/>
            <consortium name="The Broad Institute Genome Sequencing Center for Infectious Disease"/>
            <person name="Wu L."/>
            <person name="Ma J."/>
        </authorList>
    </citation>
    <scope>NUCLEOTIDE SEQUENCE [LARGE SCALE GENOMIC DNA]</scope>
    <source>
        <strain evidence="7">KCTC 42182</strain>
    </source>
</reference>
<evidence type="ECO:0000256" key="4">
    <source>
        <dbReference type="SAM" id="SignalP"/>
    </source>
</evidence>
<protein>
    <submittedName>
        <fullName evidence="6">Branched-chain amino acid ABC transporter substrate-binding protein</fullName>
    </submittedName>
</protein>
<evidence type="ECO:0000256" key="2">
    <source>
        <dbReference type="ARBA" id="ARBA00022729"/>
    </source>
</evidence>